<dbReference type="SMART" id="SM00062">
    <property type="entry name" value="PBPb"/>
    <property type="match status" value="1"/>
</dbReference>
<dbReference type="RefSeq" id="WP_021017071.1">
    <property type="nucleotide sequence ID" value="NZ_CP025084.1"/>
</dbReference>
<feature type="signal peptide" evidence="3">
    <location>
        <begin position="1"/>
        <end position="29"/>
    </location>
</feature>
<feature type="chain" id="PRO_5033309074" evidence="3">
    <location>
        <begin position="30"/>
        <end position="276"/>
    </location>
</feature>
<dbReference type="Pfam" id="PF00497">
    <property type="entry name" value="SBP_bac_3"/>
    <property type="match status" value="1"/>
</dbReference>
<dbReference type="AlphaFoldDB" id="A0A2I5T4L2"/>
<keyword evidence="2 3" id="KW-0732">Signal</keyword>
<name>A0A2I5T4L2_SERS3</name>
<evidence type="ECO:0000256" key="3">
    <source>
        <dbReference type="SAM" id="SignalP"/>
    </source>
</evidence>
<dbReference type="KEGG" id="serq:CWC46_06460"/>
<dbReference type="EMBL" id="CP025084">
    <property type="protein sequence ID" value="AUH03811.1"/>
    <property type="molecule type" value="Genomic_DNA"/>
</dbReference>
<evidence type="ECO:0000313" key="7">
    <source>
        <dbReference type="Proteomes" id="UP000017700"/>
    </source>
</evidence>
<dbReference type="PANTHER" id="PTHR35936:SF17">
    <property type="entry name" value="ARGININE-BINDING EXTRACELLULAR PROTEIN ARTP"/>
    <property type="match status" value="1"/>
</dbReference>
<dbReference type="STRING" id="104623.Ser39006_03811"/>
<comment type="similarity">
    <text evidence="1">Belongs to the bacterial solute-binding protein 3 family.</text>
</comment>
<evidence type="ECO:0000259" key="4">
    <source>
        <dbReference type="SMART" id="SM00062"/>
    </source>
</evidence>
<reference evidence="6" key="2">
    <citation type="submission" date="2013-09" db="EMBL/GenBank/DDBJ databases">
        <authorList>
            <person name="Wang G."/>
            <person name="Yang Y."/>
            <person name="Su Y."/>
        </authorList>
    </citation>
    <scope>NUCLEOTIDE SEQUENCE</scope>
    <source>
        <strain evidence="6">ATCC 39006</strain>
    </source>
</reference>
<dbReference type="InterPro" id="IPR001638">
    <property type="entry name" value="Solute-binding_3/MltF_N"/>
</dbReference>
<feature type="domain" description="Solute-binding protein family 3/N-terminal" evidence="4">
    <location>
        <begin position="42"/>
        <end position="264"/>
    </location>
</feature>
<proteinExistence type="inferred from homology"/>
<evidence type="ECO:0000313" key="5">
    <source>
        <dbReference type="EMBL" id="AUG99493.1"/>
    </source>
</evidence>
<dbReference type="PANTHER" id="PTHR35936">
    <property type="entry name" value="MEMBRANE-BOUND LYTIC MUREIN TRANSGLYCOSYLASE F"/>
    <property type="match status" value="1"/>
</dbReference>
<sequence>MNHIGNVFQKSARVFLMCCVAAMPLIASAADNTLENVKSANVLRIGMASGDPWYYKDPISGNWTGVGYKIGERIAKDLGVKLMPVETTYGNAAAALQANQIDIMLVLDATEERKKALDFPQQPLLWYKQGVLARTGVKAGKWEDLNKPGVRIGVVLGTTTDRDLTKRLPNANIERFSNTDETVAAFMANRIDVFAFYHPALAIAQSHIRTGNLVIPEPVVEMPTSAGVRKEGDHVWVHYINAEFQKLNNEGFVQKVFSDYMASKGLDPNKIPSIKK</sequence>
<reference evidence="5 8" key="3">
    <citation type="submission" date="2017-11" db="EMBL/GenBank/DDBJ databases">
        <title>Complete genome sequence of Serratia sp. ATCC 39006 LacA.</title>
        <authorList>
            <person name="Hampton H.G."/>
            <person name="Jackson S.A."/>
            <person name="Jauregui R."/>
            <person name="Poulter G.T.M."/>
            <person name="Salmond G.P.C."/>
            <person name="Fineran P.C."/>
        </authorList>
    </citation>
    <scope>NUCLEOTIDE SEQUENCE [LARGE SCALE GENOMIC DNA]</scope>
    <source>
        <strain evidence="5 8">ATCC 39006</strain>
    </source>
</reference>
<dbReference type="EMBL" id="CP025085">
    <property type="protein sequence ID" value="AUG99493.1"/>
    <property type="molecule type" value="Genomic_DNA"/>
</dbReference>
<dbReference type="KEGG" id="sera:Ser39006_006465"/>
<evidence type="ECO:0000313" key="8">
    <source>
        <dbReference type="Proteomes" id="UP000233778"/>
    </source>
</evidence>
<dbReference type="OrthoDB" id="7708309at2"/>
<evidence type="ECO:0000256" key="1">
    <source>
        <dbReference type="ARBA" id="ARBA00010333"/>
    </source>
</evidence>
<accession>A0A2I5T4L2</accession>
<gene>
    <name evidence="5" type="ORF">CWC46_06460</name>
    <name evidence="6" type="ORF">Ser39006_006465</name>
</gene>
<reference evidence="6" key="4">
    <citation type="submission" date="2017-11" db="EMBL/GenBank/DDBJ databases">
        <title>Complete genome sequence of Serratia sp. ATCC 39006.</title>
        <authorList>
            <person name="Hampton H.G."/>
            <person name="Jackson S.A."/>
            <person name="Jauregui R."/>
            <person name="Poulter G.T.M."/>
            <person name="Salmond G.P.C."/>
            <person name="Fineran P.C."/>
        </authorList>
    </citation>
    <scope>NUCLEOTIDE SEQUENCE</scope>
    <source>
        <strain evidence="6">ATCC 39006</strain>
    </source>
</reference>
<dbReference type="SUPFAM" id="SSF53850">
    <property type="entry name" value="Periplasmic binding protein-like II"/>
    <property type="match status" value="1"/>
</dbReference>
<evidence type="ECO:0000313" key="6">
    <source>
        <dbReference type="EMBL" id="AUH03811.1"/>
    </source>
</evidence>
<evidence type="ECO:0000256" key="2">
    <source>
        <dbReference type="ARBA" id="ARBA00022729"/>
    </source>
</evidence>
<dbReference type="Proteomes" id="UP000233778">
    <property type="component" value="Chromosome"/>
</dbReference>
<dbReference type="Proteomes" id="UP000017700">
    <property type="component" value="Chromosome"/>
</dbReference>
<reference evidence="6 7" key="1">
    <citation type="journal article" date="2013" name="Genome Announc.">
        <title>Draft genome sequence of Serratia sp. strain ATCC 39006, a model bacterium for analysis of the biosynthesis and regulation of prodigiosin, a carbapenem, and gas vesicles.</title>
        <authorList>
            <person name="Fineran P.C."/>
            <person name="Iglesias Cans M.C."/>
            <person name="Ramsay J.P."/>
            <person name="Wilf N.M."/>
            <person name="Cossyleon D."/>
            <person name="McNeil M.B."/>
            <person name="Williamson N.R."/>
            <person name="Monson R.E."/>
            <person name="Becher S.A."/>
            <person name="Stanton J.A."/>
            <person name="Brugger K."/>
            <person name="Brown S.D."/>
            <person name="Salmond G.P."/>
        </authorList>
    </citation>
    <scope>NUCLEOTIDE SEQUENCE [LARGE SCALE GENOMIC DNA]</scope>
    <source>
        <strain evidence="6">ATCC 39006</strain>
        <strain evidence="7">ATCC 39006 / SC 11482</strain>
    </source>
</reference>
<organism evidence="6 7">
    <name type="scientific">Serratia sp. (strain ATCC 39006)</name>
    <name type="common">Prodigiosinella confusarubida</name>
    <dbReference type="NCBI Taxonomy" id="104623"/>
    <lineage>
        <taxon>Bacteria</taxon>
        <taxon>Pseudomonadati</taxon>
        <taxon>Pseudomonadota</taxon>
        <taxon>Gammaproteobacteria</taxon>
        <taxon>Enterobacterales</taxon>
        <taxon>Pectobacteriaceae</taxon>
        <taxon>Prodigiosinella</taxon>
    </lineage>
</organism>
<dbReference type="Gene3D" id="3.40.190.10">
    <property type="entry name" value="Periplasmic binding protein-like II"/>
    <property type="match status" value="2"/>
</dbReference>
<protein>
    <submittedName>
        <fullName evidence="6">Amino acid ABC transporter</fullName>
    </submittedName>
</protein>
<keyword evidence="7" id="KW-1185">Reference proteome</keyword>